<accession>A0A0F9ECF0</accession>
<gene>
    <name evidence="2" type="ORF">LCGC14_2092820</name>
</gene>
<dbReference type="EMBL" id="LAZR01025526">
    <property type="protein sequence ID" value="KKL71644.1"/>
    <property type="molecule type" value="Genomic_DNA"/>
</dbReference>
<comment type="caution">
    <text evidence="2">The sequence shown here is derived from an EMBL/GenBank/DDBJ whole genome shotgun (WGS) entry which is preliminary data.</text>
</comment>
<proteinExistence type="predicted"/>
<feature type="compositionally biased region" description="Basic and acidic residues" evidence="1">
    <location>
        <begin position="1"/>
        <end position="12"/>
    </location>
</feature>
<dbReference type="AlphaFoldDB" id="A0A0F9ECF0"/>
<protein>
    <submittedName>
        <fullName evidence="2">Uncharacterized protein</fullName>
    </submittedName>
</protein>
<name>A0A0F9ECF0_9ZZZZ</name>
<evidence type="ECO:0000313" key="2">
    <source>
        <dbReference type="EMBL" id="KKL71644.1"/>
    </source>
</evidence>
<sequence length="31" mass="3396">MAQLQHEFHLEKGNQNGGWDTVPKLSSAANS</sequence>
<reference evidence="2" key="1">
    <citation type="journal article" date="2015" name="Nature">
        <title>Complex archaea that bridge the gap between prokaryotes and eukaryotes.</title>
        <authorList>
            <person name="Spang A."/>
            <person name="Saw J.H."/>
            <person name="Jorgensen S.L."/>
            <person name="Zaremba-Niedzwiedzka K."/>
            <person name="Martijn J."/>
            <person name="Lind A.E."/>
            <person name="van Eijk R."/>
            <person name="Schleper C."/>
            <person name="Guy L."/>
            <person name="Ettema T.J."/>
        </authorList>
    </citation>
    <scope>NUCLEOTIDE SEQUENCE</scope>
</reference>
<organism evidence="2">
    <name type="scientific">marine sediment metagenome</name>
    <dbReference type="NCBI Taxonomy" id="412755"/>
    <lineage>
        <taxon>unclassified sequences</taxon>
        <taxon>metagenomes</taxon>
        <taxon>ecological metagenomes</taxon>
    </lineage>
</organism>
<feature type="region of interest" description="Disordered" evidence="1">
    <location>
        <begin position="1"/>
        <end position="31"/>
    </location>
</feature>
<feature type="non-terminal residue" evidence="2">
    <location>
        <position position="31"/>
    </location>
</feature>
<evidence type="ECO:0000256" key="1">
    <source>
        <dbReference type="SAM" id="MobiDB-lite"/>
    </source>
</evidence>